<keyword evidence="1" id="KW-0418">Kinase</keyword>
<evidence type="ECO:0000313" key="1">
    <source>
        <dbReference type="EMBL" id="GAX62473.1"/>
    </source>
</evidence>
<keyword evidence="2" id="KW-1185">Reference proteome</keyword>
<protein>
    <submittedName>
        <fullName evidence="1">Signal transduction histidine kinase</fullName>
    </submittedName>
</protein>
<dbReference type="AlphaFoldDB" id="A0A286U2V6"/>
<keyword evidence="1" id="KW-0808">Transferase</keyword>
<dbReference type="GO" id="GO:0016301">
    <property type="term" value="F:kinase activity"/>
    <property type="evidence" value="ECO:0007669"/>
    <property type="project" value="UniProtKB-KW"/>
</dbReference>
<sequence length="138" mass="15395">MDSLKWNNTTWHTLHSYDIGDSMKVEEIGSDKRNDTRLDLSLEILLKNQNLGKTINISTSGVYFEVITNDIEAFTVGTTLPIKIAAITTTPGFEERKIKLDGSGVVVRSDIMEVTNRGNKLRIALKFNDTLNIIPNGI</sequence>
<evidence type="ECO:0000313" key="2">
    <source>
        <dbReference type="Proteomes" id="UP000218542"/>
    </source>
</evidence>
<accession>A0A286U2V6</accession>
<dbReference type="OrthoDB" id="9843595at2"/>
<organism evidence="1 2">
    <name type="scientific">Candidatus Scalindua japonica</name>
    <dbReference type="NCBI Taxonomy" id="1284222"/>
    <lineage>
        <taxon>Bacteria</taxon>
        <taxon>Pseudomonadati</taxon>
        <taxon>Planctomycetota</taxon>
        <taxon>Candidatus Brocadiia</taxon>
        <taxon>Candidatus Brocadiales</taxon>
        <taxon>Candidatus Scalinduaceae</taxon>
        <taxon>Candidatus Scalindua</taxon>
    </lineage>
</organism>
<reference evidence="2" key="1">
    <citation type="journal article" date="2017" name="Environ. Microbiol. Rep.">
        <title>Genetic Diversity of Marine Anaerobic Ammonium-Oxidizing Bacteria as Revealed by Genomic and Proteomic Analyses of 'Candidatus Scalindua japonica'.</title>
        <authorList>
            <person name="Oshiki M."/>
            <person name="Mizuto K."/>
            <person name="Kimura Z."/>
            <person name="Kindaichi T."/>
            <person name="Satoh H."/>
            <person name="Okabe S."/>
        </authorList>
    </citation>
    <scope>NUCLEOTIDE SEQUENCE [LARGE SCALE GENOMIC DNA]</scope>
    <source>
        <strain evidence="2">husup-a2</strain>
    </source>
</reference>
<dbReference type="RefSeq" id="WP_133112023.1">
    <property type="nucleotide sequence ID" value="NZ_BAOS01000034.1"/>
</dbReference>
<dbReference type="EMBL" id="BAOS01000034">
    <property type="protein sequence ID" value="GAX62473.1"/>
    <property type="molecule type" value="Genomic_DNA"/>
</dbReference>
<gene>
    <name evidence="1" type="ORF">SCALIN_C34_0024</name>
</gene>
<dbReference type="Proteomes" id="UP000218542">
    <property type="component" value="Unassembled WGS sequence"/>
</dbReference>
<name>A0A286U2V6_9BACT</name>
<comment type="caution">
    <text evidence="1">The sequence shown here is derived from an EMBL/GenBank/DDBJ whole genome shotgun (WGS) entry which is preliminary data.</text>
</comment>
<proteinExistence type="predicted"/>